<sequence length="489" mass="53546">MATTELLLKNVRVVRPDAPEGAEPERLDIAVNDGTIVRLAADLPDDDAAKVVDGGGKLAFPGVVDAHQHWGIYNELAADTRSESRASAQGGVTTSLTYMRTGQYYLNKGGPYREFFPEVLSAASGNAYVDYAFHLAPMMAEHIGEIPYLVEEHGVTSFKIFMFYGSHGLHGRSTSQSEFLMTPPDERYDIAHFEFVMRGIQKAREQLSDYADHISLSLHCETAEIMTAYTKMVEQEGELTGLRAYSASRPPHSEGLAVTIASYLAHETGLPNINLLHLSSEKALSAALTMASAFPHIDFRREVTIGHLLADVDTAHGLGGKVNPPLRDREDVEALWRHVLAGEVDWVVSDHACCRDEMKFGADRDDIFLAKSGFGGAEYLLPGLVGEGIKRGLPLQRVAQLTSWNPARRYGLLTKGAIAEGYDADIALVDPDVSWTVRAADSESTQEYTPFEGFPMTAKVTDTFVRGNHVYSGGKVLGDPVGKYLRRGR</sequence>
<dbReference type="InterPro" id="IPR032466">
    <property type="entry name" value="Metal_Hydrolase"/>
</dbReference>
<dbReference type="InterPro" id="IPR011059">
    <property type="entry name" value="Metal-dep_hydrolase_composite"/>
</dbReference>
<dbReference type="GO" id="GO:0005737">
    <property type="term" value="C:cytoplasm"/>
    <property type="evidence" value="ECO:0007669"/>
    <property type="project" value="TreeGrafter"/>
</dbReference>
<evidence type="ECO:0000313" key="2">
    <source>
        <dbReference type="EMBL" id="MWA00331.1"/>
    </source>
</evidence>
<dbReference type="Pfam" id="PF01979">
    <property type="entry name" value="Amidohydro_1"/>
    <property type="match status" value="1"/>
</dbReference>
<gene>
    <name evidence="2" type="ORF">F8568_008080</name>
</gene>
<dbReference type="RefSeq" id="WP_151592863.1">
    <property type="nucleotide sequence ID" value="NZ_WBMS02000005.1"/>
</dbReference>
<dbReference type="InterPro" id="IPR050138">
    <property type="entry name" value="DHOase/Allantoinase_Hydrolase"/>
</dbReference>
<proteinExistence type="predicted"/>
<organism evidence="2 3">
    <name type="scientific">Actinomadura physcomitrii</name>
    <dbReference type="NCBI Taxonomy" id="2650748"/>
    <lineage>
        <taxon>Bacteria</taxon>
        <taxon>Bacillati</taxon>
        <taxon>Actinomycetota</taxon>
        <taxon>Actinomycetes</taxon>
        <taxon>Streptosporangiales</taxon>
        <taxon>Thermomonosporaceae</taxon>
        <taxon>Actinomadura</taxon>
    </lineage>
</organism>
<dbReference type="PANTHER" id="PTHR43668">
    <property type="entry name" value="ALLANTOINASE"/>
    <property type="match status" value="1"/>
</dbReference>
<dbReference type="SUPFAM" id="SSF51556">
    <property type="entry name" value="Metallo-dependent hydrolases"/>
    <property type="match status" value="1"/>
</dbReference>
<dbReference type="SUPFAM" id="SSF51338">
    <property type="entry name" value="Composite domain of metallo-dependent hydrolases"/>
    <property type="match status" value="1"/>
</dbReference>
<feature type="domain" description="Amidohydrolase-related" evidence="1">
    <location>
        <begin position="60"/>
        <end position="469"/>
    </location>
</feature>
<dbReference type="Gene3D" id="3.20.20.140">
    <property type="entry name" value="Metal-dependent hydrolases"/>
    <property type="match status" value="1"/>
</dbReference>
<comment type="caution">
    <text evidence="2">The sequence shown here is derived from an EMBL/GenBank/DDBJ whole genome shotgun (WGS) entry which is preliminary data.</text>
</comment>
<name>A0A6I4M984_9ACTN</name>
<reference evidence="2" key="1">
    <citation type="submission" date="2019-12" db="EMBL/GenBank/DDBJ databases">
        <title>Actinomadura physcomitrii sp. nov., a novel actinomycete isolated from moss [Physcomitrium sphaericum (Ludw) Fuernr].</title>
        <authorList>
            <person name="Zhuang X."/>
        </authorList>
    </citation>
    <scope>NUCLEOTIDE SEQUENCE [LARGE SCALE GENOMIC DNA]</scope>
    <source>
        <strain evidence="2">LD22</strain>
    </source>
</reference>
<accession>A0A6I4M984</accession>
<dbReference type="AlphaFoldDB" id="A0A6I4M984"/>
<dbReference type="Gene3D" id="2.30.40.10">
    <property type="entry name" value="Urease, subunit C, domain 1"/>
    <property type="match status" value="1"/>
</dbReference>
<dbReference type="InterPro" id="IPR006680">
    <property type="entry name" value="Amidohydro-rel"/>
</dbReference>
<dbReference type="Proteomes" id="UP000462055">
    <property type="component" value="Unassembled WGS sequence"/>
</dbReference>
<evidence type="ECO:0000259" key="1">
    <source>
        <dbReference type="Pfam" id="PF01979"/>
    </source>
</evidence>
<dbReference type="EMBL" id="WBMS02000005">
    <property type="protein sequence ID" value="MWA00331.1"/>
    <property type="molecule type" value="Genomic_DNA"/>
</dbReference>
<dbReference type="GO" id="GO:0004038">
    <property type="term" value="F:allantoinase activity"/>
    <property type="evidence" value="ECO:0007669"/>
    <property type="project" value="TreeGrafter"/>
</dbReference>
<dbReference type="PANTHER" id="PTHR43668:SF2">
    <property type="entry name" value="ALLANTOINASE"/>
    <property type="match status" value="1"/>
</dbReference>
<evidence type="ECO:0000313" key="3">
    <source>
        <dbReference type="Proteomes" id="UP000462055"/>
    </source>
</evidence>
<protein>
    <submittedName>
        <fullName evidence="2">Amidohydrolase family protein</fullName>
    </submittedName>
</protein>
<dbReference type="GO" id="GO:0006145">
    <property type="term" value="P:purine nucleobase catabolic process"/>
    <property type="evidence" value="ECO:0007669"/>
    <property type="project" value="TreeGrafter"/>
</dbReference>
<keyword evidence="3" id="KW-1185">Reference proteome</keyword>